<keyword evidence="11" id="KW-0333">Golgi apparatus</keyword>
<accession>A0AA88HZH5</accession>
<keyword evidence="8 17" id="KW-0862">Zinc</keyword>
<dbReference type="GO" id="GO:0000139">
    <property type="term" value="C:Golgi membrane"/>
    <property type="evidence" value="ECO:0007669"/>
    <property type="project" value="UniProtKB-SubCell"/>
</dbReference>
<comment type="pathway">
    <text evidence="2">Protein modification; protein glycosylation.</text>
</comment>
<dbReference type="Gene3D" id="2.60.40.1180">
    <property type="entry name" value="Golgi alpha-mannosidase II"/>
    <property type="match status" value="1"/>
</dbReference>
<dbReference type="GO" id="GO:0004572">
    <property type="term" value="F:mannosyl-oligosaccharide 1,3-1,6-alpha-mannosidase activity"/>
    <property type="evidence" value="ECO:0007669"/>
    <property type="project" value="UniProtKB-EC"/>
</dbReference>
<comment type="subunit">
    <text evidence="4">Homodimer; disulfide-linked.</text>
</comment>
<dbReference type="PANTHER" id="PTHR11607">
    <property type="entry name" value="ALPHA-MANNOSIDASE"/>
    <property type="match status" value="1"/>
</dbReference>
<dbReference type="EC" id="3.2.1.-" evidence="17"/>
<dbReference type="Gene3D" id="1.20.1270.50">
    <property type="entry name" value="Glycoside hydrolase family 38, central domain"/>
    <property type="match status" value="1"/>
</dbReference>
<evidence type="ECO:0000256" key="13">
    <source>
        <dbReference type="ARBA" id="ARBA00023157"/>
    </source>
</evidence>
<feature type="domain" description="Glycoside hydrolase family 38 central" evidence="19">
    <location>
        <begin position="497"/>
        <end position="584"/>
    </location>
</feature>
<dbReference type="InterPro" id="IPR027291">
    <property type="entry name" value="Glyco_hydro_38_N_sf"/>
</dbReference>
<evidence type="ECO:0000256" key="18">
    <source>
        <dbReference type="SAM" id="Phobius"/>
    </source>
</evidence>
<dbReference type="GO" id="GO:0046872">
    <property type="term" value="F:metal ion binding"/>
    <property type="evidence" value="ECO:0007669"/>
    <property type="project" value="UniProtKB-KW"/>
</dbReference>
<comment type="similarity">
    <text evidence="3 17">Belongs to the glycosyl hydrolase 38 family.</text>
</comment>
<comment type="function">
    <text evidence="15">Catalyzes the first committed step in the biosynthesis of complex N-glycans. It controls conversion of high mannose to complex N-glycans; the final hydrolytic step in the N-glycan maturation pathway.</text>
</comment>
<gene>
    <name evidence="20" type="ORF">QYM36_005438</name>
</gene>
<comment type="caution">
    <text evidence="20">The sequence shown here is derived from an EMBL/GenBank/DDBJ whole genome shotgun (WGS) entry which is preliminary data.</text>
</comment>
<feature type="transmembrane region" description="Helical" evidence="18">
    <location>
        <begin position="7"/>
        <end position="26"/>
    </location>
</feature>
<keyword evidence="10 18" id="KW-1133">Transmembrane helix</keyword>
<dbReference type="SUPFAM" id="SSF74650">
    <property type="entry name" value="Galactose mutarotase-like"/>
    <property type="match status" value="1"/>
</dbReference>
<dbReference type="PROSITE" id="PS51257">
    <property type="entry name" value="PROKAR_LIPOPROTEIN"/>
    <property type="match status" value="1"/>
</dbReference>
<evidence type="ECO:0000256" key="11">
    <source>
        <dbReference type="ARBA" id="ARBA00023034"/>
    </source>
</evidence>
<dbReference type="CDD" id="cd10809">
    <property type="entry name" value="GH38N_AMII_GMII_SfManIII_like"/>
    <property type="match status" value="1"/>
</dbReference>
<keyword evidence="5 18" id="KW-0812">Transmembrane</keyword>
<comment type="cofactor">
    <cofactor evidence="17">
        <name>Zn(2+)</name>
        <dbReference type="ChEBI" id="CHEBI:29105"/>
    </cofactor>
    <text evidence="17">Binds 1 zinc ion per subunit.</text>
</comment>
<dbReference type="PANTHER" id="PTHR11607:SF3">
    <property type="entry name" value="LYSOSOMAL ALPHA-MANNOSIDASE"/>
    <property type="match status" value="1"/>
</dbReference>
<dbReference type="FunFam" id="2.70.98.30:FF:000002">
    <property type="entry name" value="Alpha-mannosidase"/>
    <property type="match status" value="1"/>
</dbReference>
<protein>
    <recommendedName>
        <fullName evidence="17">Alpha-mannosidase</fullName>
        <ecNumber evidence="17">3.2.1.-</ecNumber>
    </recommendedName>
</protein>
<dbReference type="FunFam" id="1.20.1270.50:FF:000001">
    <property type="entry name" value="Alpha-mannosidase"/>
    <property type="match status" value="1"/>
</dbReference>
<dbReference type="InterPro" id="IPR000602">
    <property type="entry name" value="Glyco_hydro_38_N"/>
</dbReference>
<dbReference type="SUPFAM" id="SSF88713">
    <property type="entry name" value="Glycoside hydrolase/deacetylase"/>
    <property type="match status" value="1"/>
</dbReference>
<dbReference type="SUPFAM" id="SSF88688">
    <property type="entry name" value="Families 57/38 glycoside transferase middle domain"/>
    <property type="match status" value="1"/>
</dbReference>
<keyword evidence="7 17" id="KW-0378">Hydrolase</keyword>
<evidence type="ECO:0000256" key="3">
    <source>
        <dbReference type="ARBA" id="ARBA00009792"/>
    </source>
</evidence>
<dbReference type="Pfam" id="PF07748">
    <property type="entry name" value="Glyco_hydro_38C"/>
    <property type="match status" value="1"/>
</dbReference>
<dbReference type="InterPro" id="IPR011330">
    <property type="entry name" value="Glyco_hydro/deAcase_b/a-brl"/>
</dbReference>
<keyword evidence="9" id="KW-0735">Signal-anchor</keyword>
<evidence type="ECO:0000256" key="1">
    <source>
        <dbReference type="ARBA" id="ARBA00004323"/>
    </source>
</evidence>
<evidence type="ECO:0000259" key="19">
    <source>
        <dbReference type="SMART" id="SM00872"/>
    </source>
</evidence>
<evidence type="ECO:0000256" key="7">
    <source>
        <dbReference type="ARBA" id="ARBA00022801"/>
    </source>
</evidence>
<dbReference type="GO" id="GO:0006491">
    <property type="term" value="P:N-glycan processing"/>
    <property type="evidence" value="ECO:0007669"/>
    <property type="project" value="TreeGrafter"/>
</dbReference>
<keyword evidence="14 17" id="KW-0326">Glycosidase</keyword>
<dbReference type="AlphaFoldDB" id="A0AA88HZH5"/>
<evidence type="ECO:0000256" key="15">
    <source>
        <dbReference type="ARBA" id="ARBA00059516"/>
    </source>
</evidence>
<dbReference type="InterPro" id="IPR050843">
    <property type="entry name" value="Glycosyl_Hydrlase_38"/>
</dbReference>
<proteinExistence type="inferred from homology"/>
<dbReference type="Proteomes" id="UP001187531">
    <property type="component" value="Unassembled WGS sequence"/>
</dbReference>
<evidence type="ECO:0000313" key="20">
    <source>
        <dbReference type="EMBL" id="KAK2718128.1"/>
    </source>
</evidence>
<dbReference type="InterPro" id="IPR037094">
    <property type="entry name" value="Glyco_hydro_38_cen_sf"/>
</dbReference>
<dbReference type="InterPro" id="IPR028995">
    <property type="entry name" value="Glyco_hydro_57/38_cen_sf"/>
</dbReference>
<dbReference type="Gene3D" id="3.20.110.10">
    <property type="entry name" value="Glycoside hydrolase 38, N terminal domain"/>
    <property type="match status" value="1"/>
</dbReference>
<keyword evidence="12 18" id="KW-0472">Membrane</keyword>
<evidence type="ECO:0000256" key="9">
    <source>
        <dbReference type="ARBA" id="ARBA00022968"/>
    </source>
</evidence>
<evidence type="ECO:0000256" key="17">
    <source>
        <dbReference type="RuleBase" id="RU361199"/>
    </source>
</evidence>
<evidence type="ECO:0000256" key="8">
    <source>
        <dbReference type="ARBA" id="ARBA00022833"/>
    </source>
</evidence>
<reference evidence="20" key="1">
    <citation type="submission" date="2023-07" db="EMBL/GenBank/DDBJ databases">
        <title>Chromosome-level genome assembly of Artemia franciscana.</title>
        <authorList>
            <person name="Jo E."/>
        </authorList>
    </citation>
    <scope>NUCLEOTIDE SEQUENCE</scope>
    <source>
        <tissue evidence="20">Whole body</tissue>
    </source>
</reference>
<evidence type="ECO:0000256" key="10">
    <source>
        <dbReference type="ARBA" id="ARBA00022989"/>
    </source>
</evidence>
<sequence>MLRMKANMLLYSVIIGCFLLTYWYLFDGLSRKPSESLDVDLIYDIDKRLSVLEEGVQRNKIAIHEIQDEFGRLSESGKISALKNVAALPNQFYQRAIGRIAEDDCPLNRIERKKTDLQMKDVYSKIQFENRDGGAWKQGWDVTYDDVRSRWDRGNKLKVFVVPHSHNDPGWIKTYEQYYQDQTRHIFNNMVNKLGEDEGRKFIWAEISYLYIFWNESSDETKAEIIRLVNNGQLEIVTGGWVMNDEANTHYYAIIEQMAAGHEWLTNNLNIKPKNGWAIDPFGLSPTMAYLLQRMGLEQMVIQRGHYEVKKAFAWNKTLEFRWRQTWDPEDSTDMLAHLMPFYSYDVPHTCGPDPKVCCQFDFRRLRGSGLSCPWRVPPIPITPENVEQRAYLLLDQYRKKSTLFKTNALLVPLGDDFRYNTEGEWDAQFKNYKKLFEYMNAQEDWHVQAQFGTLADYFEEVHQESARLSPIGISDASQFFPSFAGDFFTYADERDHYWSGYYTSRPFYKNLDRYLEHYLRSADILFSMMWSHMESIGFSKPSWTTELTERLTSARRNLSLFQHHDGITGTARDHVVNDYGNKLFQSILNVKSVISQTSDFLLSNDQVQYSPNIQKVHFVVDDVNKYFNNGPQRKIVSLDGPSELVRVIFFNSLPRSREEVVHILVSSSNVKVLDPNRKPVPFQINPQFSDGAEISNSAFELSFLIEVRGLGLTTYFLSSLDDNEEQDAKFCSVAKIRVVGTDVIPFSVNPFSDVVAVDATEPFRLKNRYISAKFGENGLLKSIRVLDDEVEHPVELNFVQYGVRRSSPTSGAYLFLPDGPAINVELRNPSIRIVEGPIMSSVHVQFEDGLHEVRIVDSPGSDGIGLDIVNYVDITQRYNYELAMRFSTNIENYNVFFTDLNGFQMIRRERLTKLPLQANFFPMPAMAFIEDGQSRLTLVSGQPLGVSSQAPGKLEVMLDRRLGQDDSRGLGQGVTDNIKFTPLRFRLLLEKRKKDCHSSSTEGMDSYPSIASHLMAHSLFYPLIKMFHEDVLTRTIAEHAIRRMKMELTPSQSDLACDIHVVHLRTSTTQRNSEEKEIIEPSEHVALTIHRLGFDCCFKPYGAKCGTTGGKFSVMDLFPEYFDDSVEQTSLTLLHSGKEFRKSFTISLKPMELYTFLLKK</sequence>
<dbReference type="GO" id="GO:0006013">
    <property type="term" value="P:mannose metabolic process"/>
    <property type="evidence" value="ECO:0007669"/>
    <property type="project" value="InterPro"/>
</dbReference>
<comment type="subcellular location">
    <subcellularLocation>
        <location evidence="1">Golgi apparatus membrane</location>
        <topology evidence="1">Single-pass type II membrane protein</topology>
    </subcellularLocation>
</comment>
<evidence type="ECO:0000256" key="4">
    <source>
        <dbReference type="ARBA" id="ARBA00011748"/>
    </source>
</evidence>
<dbReference type="InterPro" id="IPR011682">
    <property type="entry name" value="Glyco_hydro_38_C"/>
</dbReference>
<dbReference type="InterPro" id="IPR011013">
    <property type="entry name" value="Gal_mutarotase_sf_dom"/>
</dbReference>
<dbReference type="Pfam" id="PF01074">
    <property type="entry name" value="Glyco_hydro_38N"/>
    <property type="match status" value="1"/>
</dbReference>
<dbReference type="EMBL" id="JAVRJZ010000009">
    <property type="protein sequence ID" value="KAK2718128.1"/>
    <property type="molecule type" value="Genomic_DNA"/>
</dbReference>
<evidence type="ECO:0000256" key="5">
    <source>
        <dbReference type="ARBA" id="ARBA00022692"/>
    </source>
</evidence>
<dbReference type="InterPro" id="IPR015341">
    <property type="entry name" value="Glyco_hydro_38_cen"/>
</dbReference>
<dbReference type="Pfam" id="PF09261">
    <property type="entry name" value="Alpha-mann_mid"/>
    <property type="match status" value="1"/>
</dbReference>
<evidence type="ECO:0000313" key="21">
    <source>
        <dbReference type="Proteomes" id="UP001187531"/>
    </source>
</evidence>
<evidence type="ECO:0000256" key="12">
    <source>
        <dbReference type="ARBA" id="ARBA00023136"/>
    </source>
</evidence>
<dbReference type="FunFam" id="3.20.110.10:FF:000003">
    <property type="entry name" value="Alpha-mannosidase"/>
    <property type="match status" value="1"/>
</dbReference>
<name>A0AA88HZH5_ARTSF</name>
<dbReference type="Gene3D" id="2.70.98.30">
    <property type="entry name" value="Golgi alpha-mannosidase II, domain 4"/>
    <property type="match status" value="1"/>
</dbReference>
<organism evidence="20 21">
    <name type="scientific">Artemia franciscana</name>
    <name type="common">Brine shrimp</name>
    <name type="synonym">Artemia sanfranciscana</name>
    <dbReference type="NCBI Taxonomy" id="6661"/>
    <lineage>
        <taxon>Eukaryota</taxon>
        <taxon>Metazoa</taxon>
        <taxon>Ecdysozoa</taxon>
        <taxon>Arthropoda</taxon>
        <taxon>Crustacea</taxon>
        <taxon>Branchiopoda</taxon>
        <taxon>Anostraca</taxon>
        <taxon>Artemiidae</taxon>
        <taxon>Artemia</taxon>
    </lineage>
</organism>
<evidence type="ECO:0000256" key="16">
    <source>
        <dbReference type="ARBA" id="ARBA00093232"/>
    </source>
</evidence>
<evidence type="ECO:0000256" key="2">
    <source>
        <dbReference type="ARBA" id="ARBA00004922"/>
    </source>
</evidence>
<evidence type="ECO:0000256" key="6">
    <source>
        <dbReference type="ARBA" id="ARBA00022723"/>
    </source>
</evidence>
<keyword evidence="13" id="KW-1015">Disulfide bond</keyword>
<dbReference type="SMART" id="SM00872">
    <property type="entry name" value="Alpha-mann_mid"/>
    <property type="match status" value="1"/>
</dbReference>
<keyword evidence="6 17" id="KW-0479">Metal-binding</keyword>
<keyword evidence="21" id="KW-1185">Reference proteome</keyword>
<dbReference type="GO" id="GO:0030246">
    <property type="term" value="F:carbohydrate binding"/>
    <property type="evidence" value="ECO:0007669"/>
    <property type="project" value="InterPro"/>
</dbReference>
<evidence type="ECO:0000256" key="14">
    <source>
        <dbReference type="ARBA" id="ARBA00023295"/>
    </source>
</evidence>
<dbReference type="InterPro" id="IPR013780">
    <property type="entry name" value="Glyco_hydro_b"/>
</dbReference>
<comment type="catalytic activity">
    <reaction evidence="16">
        <text>N(4)-{beta-D-GlcNAc-(1-&gt;2)-alpha-D-Man-(1-&gt;3)-[alpha-D-Man-(1-&gt;3)-[alpha-D-Man-(1-&gt;6)]-alpha-D-Man-(1-&gt;6)]-beta-D-Man-(1-&gt;4)-beta-D-GlcNAc-(1-&gt;4)-beta-D-GlcNAc}-L-asparaginyl-[protein] + 2 H2O = 2 alpha-D-mannopyranose + an N(4)-{beta-D-GlcNAc-(1-&gt;2)-alpha-D-Man-(1-&gt;3)-[alpha-D-Man-(1-&gt;6)]-beta-D-Man-(1-&gt;4)-beta-D-GlcNAc-(1-&gt;4)-beta-D-GlcNAc}-L-asparaginyl-[protein]</text>
        <dbReference type="Rhea" id="RHEA:56052"/>
        <dbReference type="Rhea" id="RHEA-COMP:14368"/>
        <dbReference type="Rhea" id="RHEA-COMP:14369"/>
        <dbReference type="ChEBI" id="CHEBI:15377"/>
        <dbReference type="ChEBI" id="CHEBI:28729"/>
        <dbReference type="ChEBI" id="CHEBI:60615"/>
        <dbReference type="ChEBI" id="CHEBI:60625"/>
        <dbReference type="EC" id="3.2.1.114"/>
    </reaction>
</comment>